<dbReference type="InterPro" id="IPR050109">
    <property type="entry name" value="HTH-type_TetR-like_transc_reg"/>
</dbReference>
<evidence type="ECO:0000256" key="1">
    <source>
        <dbReference type="ARBA" id="ARBA00022491"/>
    </source>
</evidence>
<dbReference type="InterPro" id="IPR036271">
    <property type="entry name" value="Tet_transcr_reg_TetR-rel_C_sf"/>
</dbReference>
<evidence type="ECO:0000256" key="2">
    <source>
        <dbReference type="ARBA" id="ARBA00023015"/>
    </source>
</evidence>
<keyword evidence="8" id="KW-1185">Reference proteome</keyword>
<evidence type="ECO:0000259" key="6">
    <source>
        <dbReference type="PROSITE" id="PS50977"/>
    </source>
</evidence>
<dbReference type="PROSITE" id="PS50977">
    <property type="entry name" value="HTH_TETR_2"/>
    <property type="match status" value="1"/>
</dbReference>
<dbReference type="Pfam" id="PF13977">
    <property type="entry name" value="TetR_C_6"/>
    <property type="match status" value="1"/>
</dbReference>
<keyword evidence="3 5" id="KW-0238">DNA-binding</keyword>
<keyword evidence="2" id="KW-0805">Transcription regulation</keyword>
<evidence type="ECO:0000313" key="7">
    <source>
        <dbReference type="EMBL" id="XAN06660.1"/>
    </source>
</evidence>
<feature type="DNA-binding region" description="H-T-H motif" evidence="5">
    <location>
        <begin position="31"/>
        <end position="50"/>
    </location>
</feature>
<name>A0ABZ3FLW4_9ACTN</name>
<accession>A0ABZ3FLW4</accession>
<proteinExistence type="predicted"/>
<evidence type="ECO:0000256" key="3">
    <source>
        <dbReference type="ARBA" id="ARBA00023125"/>
    </source>
</evidence>
<dbReference type="RefSeq" id="WP_425308091.1">
    <property type="nucleotide sequence ID" value="NZ_CP154795.1"/>
</dbReference>
<keyword evidence="4" id="KW-0804">Transcription</keyword>
<dbReference type="Pfam" id="PF00440">
    <property type="entry name" value="TetR_N"/>
    <property type="match status" value="1"/>
</dbReference>
<dbReference type="SUPFAM" id="SSF48498">
    <property type="entry name" value="Tetracyclin repressor-like, C-terminal domain"/>
    <property type="match status" value="1"/>
</dbReference>
<evidence type="ECO:0000256" key="4">
    <source>
        <dbReference type="ARBA" id="ARBA00023163"/>
    </source>
</evidence>
<dbReference type="EMBL" id="CP154795">
    <property type="protein sequence ID" value="XAN06660.1"/>
    <property type="molecule type" value="Genomic_DNA"/>
</dbReference>
<dbReference type="Gene3D" id="1.10.357.10">
    <property type="entry name" value="Tetracycline Repressor, domain 2"/>
    <property type="match status" value="1"/>
</dbReference>
<evidence type="ECO:0000313" key="8">
    <source>
        <dbReference type="Proteomes" id="UP001442841"/>
    </source>
</evidence>
<gene>
    <name evidence="7" type="ORF">AADG42_04840</name>
</gene>
<feature type="domain" description="HTH tetR-type" evidence="6">
    <location>
        <begin position="8"/>
        <end position="68"/>
    </location>
</feature>
<protein>
    <submittedName>
        <fullName evidence="7">TetR family transcriptional regulator C-terminal domain-containing protein</fullName>
    </submittedName>
</protein>
<sequence>MPKVVDVEQRRAVIVEAVFRLVASGGVEAASLRNVAAEAGLNIGSVRHYFVSHDALLLAATEEMARRVTVRMEAHGSRLAEAFEAGDERRMGDVIFALFAELLPLDEQRRVECGVWMAFTERARVSLDLREAADQMHREVIRLTSNLLLGAGVPDAEDRAAALTIGVDGLTLAGLSWPEDYPPEKQQRLLGLLLRQAFGGATALEGHTP</sequence>
<dbReference type="InterPro" id="IPR039538">
    <property type="entry name" value="BetI_C"/>
</dbReference>
<keyword evidence="1" id="KW-0678">Repressor</keyword>
<dbReference type="InterPro" id="IPR001647">
    <property type="entry name" value="HTH_TetR"/>
</dbReference>
<dbReference type="PANTHER" id="PTHR30055">
    <property type="entry name" value="HTH-TYPE TRANSCRIPTIONAL REGULATOR RUTR"/>
    <property type="match status" value="1"/>
</dbReference>
<evidence type="ECO:0000256" key="5">
    <source>
        <dbReference type="PROSITE-ProRule" id="PRU00335"/>
    </source>
</evidence>
<dbReference type="SUPFAM" id="SSF46689">
    <property type="entry name" value="Homeodomain-like"/>
    <property type="match status" value="1"/>
</dbReference>
<dbReference type="Proteomes" id="UP001442841">
    <property type="component" value="Chromosome"/>
</dbReference>
<organism evidence="7 8">
    <name type="scientific">Ammonicoccus fulvus</name>
    <dbReference type="NCBI Taxonomy" id="3138240"/>
    <lineage>
        <taxon>Bacteria</taxon>
        <taxon>Bacillati</taxon>
        <taxon>Actinomycetota</taxon>
        <taxon>Actinomycetes</taxon>
        <taxon>Propionibacteriales</taxon>
        <taxon>Propionibacteriaceae</taxon>
        <taxon>Ammonicoccus</taxon>
    </lineage>
</organism>
<reference evidence="7 8" key="1">
    <citation type="submission" date="2024-04" db="EMBL/GenBank/DDBJ databases">
        <title>Isolation of an actinomycete strain from pig manure.</title>
        <authorList>
            <person name="Gong T."/>
            <person name="Yu Z."/>
            <person name="An M."/>
            <person name="Wei C."/>
            <person name="Yang W."/>
            <person name="Liu L."/>
        </authorList>
    </citation>
    <scope>NUCLEOTIDE SEQUENCE [LARGE SCALE GENOMIC DNA]</scope>
    <source>
        <strain evidence="7 8">ZF39</strain>
    </source>
</reference>
<dbReference type="InterPro" id="IPR009057">
    <property type="entry name" value="Homeodomain-like_sf"/>
</dbReference>
<dbReference type="PANTHER" id="PTHR30055:SF226">
    <property type="entry name" value="HTH-TYPE TRANSCRIPTIONAL REGULATOR PKSA"/>
    <property type="match status" value="1"/>
</dbReference>